<accession>A0A4Y2DFU7</accession>
<evidence type="ECO:0000256" key="9">
    <source>
        <dbReference type="ARBA" id="ARBA00023124"/>
    </source>
</evidence>
<dbReference type="EMBL" id="BGPR01000355">
    <property type="protein sequence ID" value="GBM15109.1"/>
    <property type="molecule type" value="Genomic_DNA"/>
</dbReference>
<gene>
    <name evidence="12" type="ORF">AVEN_242156_1</name>
</gene>
<evidence type="ECO:0000256" key="10">
    <source>
        <dbReference type="ARBA" id="ARBA00023125"/>
    </source>
</evidence>
<evidence type="ECO:0000256" key="7">
    <source>
        <dbReference type="ARBA" id="ARBA00022759"/>
    </source>
</evidence>
<feature type="domain" description="CRESS-DNA virus Rep endonuclease" evidence="11">
    <location>
        <begin position="135"/>
        <end position="230"/>
    </location>
</feature>
<dbReference type="PROSITE" id="PS52020">
    <property type="entry name" value="CRESS_DNA_REP"/>
    <property type="match status" value="1"/>
</dbReference>
<dbReference type="GO" id="GO:0004519">
    <property type="term" value="F:endonuclease activity"/>
    <property type="evidence" value="ECO:0007669"/>
    <property type="project" value="UniProtKB-KW"/>
</dbReference>
<evidence type="ECO:0000313" key="13">
    <source>
        <dbReference type="Proteomes" id="UP000499080"/>
    </source>
</evidence>
<reference evidence="12 13" key="1">
    <citation type="journal article" date="2019" name="Sci. Rep.">
        <title>Orb-weaving spider Araneus ventricosus genome elucidates the spidroin gene catalogue.</title>
        <authorList>
            <person name="Kono N."/>
            <person name="Nakamura H."/>
            <person name="Ohtoshi R."/>
            <person name="Moran D.A.P."/>
            <person name="Shinohara A."/>
            <person name="Yoshida Y."/>
            <person name="Fujiwara M."/>
            <person name="Mori M."/>
            <person name="Tomita M."/>
            <person name="Arakawa K."/>
        </authorList>
    </citation>
    <scope>NUCLEOTIDE SEQUENCE [LARGE SCALE GENOMIC DNA]</scope>
</reference>
<evidence type="ECO:0000256" key="2">
    <source>
        <dbReference type="ARBA" id="ARBA00022695"/>
    </source>
</evidence>
<evidence type="ECO:0000313" key="12">
    <source>
        <dbReference type="EMBL" id="GBM15109.1"/>
    </source>
</evidence>
<keyword evidence="2" id="KW-0548">Nucleotidyltransferase</keyword>
<comment type="caution">
    <text evidence="12">The sequence shown here is derived from an EMBL/GenBank/DDBJ whole genome shotgun (WGS) entry which is preliminary data.</text>
</comment>
<protein>
    <recommendedName>
        <fullName evidence="11">CRESS-DNA virus Rep endonuclease domain-containing protein</fullName>
    </recommendedName>
</protein>
<dbReference type="GO" id="GO:0000166">
    <property type="term" value="F:nucleotide binding"/>
    <property type="evidence" value="ECO:0007669"/>
    <property type="project" value="UniProtKB-KW"/>
</dbReference>
<evidence type="ECO:0000259" key="11">
    <source>
        <dbReference type="PROSITE" id="PS52020"/>
    </source>
</evidence>
<name>A0A4Y2DFU7_ARAVE</name>
<keyword evidence="1" id="KW-0808">Transferase</keyword>
<dbReference type="GO" id="GO:0016779">
    <property type="term" value="F:nucleotidyltransferase activity"/>
    <property type="evidence" value="ECO:0007669"/>
    <property type="project" value="UniProtKB-KW"/>
</dbReference>
<dbReference type="Pfam" id="PF02407">
    <property type="entry name" value="Viral_Rep"/>
    <property type="match status" value="1"/>
</dbReference>
<keyword evidence="5" id="KW-0479">Metal-binding</keyword>
<evidence type="ECO:0000256" key="8">
    <source>
        <dbReference type="ARBA" id="ARBA00022801"/>
    </source>
</evidence>
<dbReference type="GO" id="GO:0006260">
    <property type="term" value="P:DNA replication"/>
    <property type="evidence" value="ECO:0007669"/>
    <property type="project" value="UniProtKB-KW"/>
</dbReference>
<keyword evidence="8" id="KW-0378">Hydrolase</keyword>
<dbReference type="GO" id="GO:0016787">
    <property type="term" value="F:hydrolase activity"/>
    <property type="evidence" value="ECO:0007669"/>
    <property type="project" value="UniProtKB-KW"/>
</dbReference>
<keyword evidence="9" id="KW-0190">Covalent protein-DNA linkage</keyword>
<dbReference type="Gene3D" id="3.40.1310.20">
    <property type="match status" value="1"/>
</dbReference>
<dbReference type="InterPro" id="IPR049912">
    <property type="entry name" value="CRESS_DNA_REP"/>
</dbReference>
<sequence>MFASLQSLAARIGFWQTAKFSENPFFAQAFTHAHAVEQVCYYTDRQTVSPLTELAQTFIRTYIHDNKTVNQILSIWLFKFLSYSVRMTSNIQTDRLPVDGFCPKVDRNLQIMFKDHIPNFIPVALIVFELSCSQTDIIPKLCFSDSGRSKTWRFVKISSSNFLTITIRIRESKNGTFHIQGFVVFKERKRITQLKPMNNNCHREVMKGSMKQNAVYCSKAGTKVSDFYSNNLNKNEEVNALEKLQNDCHDCDNLFDIYKYNFKLSCRFHTFIQKHHGLKQQLSDHVTECFVIVGPTGTGKTGPIRHNYDINDLYWKPHGQSLPSRGIDSPMGGGTVWFSLVRLIPYFSGVATNFAAWGELATRLSFFSCDIRHKNIFADRL</sequence>
<dbReference type="OrthoDB" id="5863943at2759"/>
<evidence type="ECO:0000256" key="4">
    <source>
        <dbReference type="ARBA" id="ARBA00022722"/>
    </source>
</evidence>
<dbReference type="AlphaFoldDB" id="A0A4Y2DFU7"/>
<organism evidence="12 13">
    <name type="scientific">Araneus ventricosus</name>
    <name type="common">Orbweaver spider</name>
    <name type="synonym">Epeira ventricosa</name>
    <dbReference type="NCBI Taxonomy" id="182803"/>
    <lineage>
        <taxon>Eukaryota</taxon>
        <taxon>Metazoa</taxon>
        <taxon>Ecdysozoa</taxon>
        <taxon>Arthropoda</taxon>
        <taxon>Chelicerata</taxon>
        <taxon>Arachnida</taxon>
        <taxon>Araneae</taxon>
        <taxon>Araneomorphae</taxon>
        <taxon>Entelegynae</taxon>
        <taxon>Araneoidea</taxon>
        <taxon>Araneidae</taxon>
        <taxon>Araneus</taxon>
    </lineage>
</organism>
<evidence type="ECO:0000256" key="5">
    <source>
        <dbReference type="ARBA" id="ARBA00022723"/>
    </source>
</evidence>
<proteinExistence type="predicted"/>
<keyword evidence="4" id="KW-0540">Nuclease</keyword>
<keyword evidence="10" id="KW-0238">DNA-binding</keyword>
<dbReference type="GO" id="GO:0003677">
    <property type="term" value="F:DNA binding"/>
    <property type="evidence" value="ECO:0007669"/>
    <property type="project" value="UniProtKB-KW"/>
</dbReference>
<dbReference type="GO" id="GO:0046872">
    <property type="term" value="F:metal ion binding"/>
    <property type="evidence" value="ECO:0007669"/>
    <property type="project" value="UniProtKB-KW"/>
</dbReference>
<evidence type="ECO:0000256" key="1">
    <source>
        <dbReference type="ARBA" id="ARBA00022679"/>
    </source>
</evidence>
<evidence type="ECO:0000256" key="6">
    <source>
        <dbReference type="ARBA" id="ARBA00022741"/>
    </source>
</evidence>
<evidence type="ECO:0000256" key="3">
    <source>
        <dbReference type="ARBA" id="ARBA00022705"/>
    </source>
</evidence>
<dbReference type="Proteomes" id="UP000499080">
    <property type="component" value="Unassembled WGS sequence"/>
</dbReference>
<keyword evidence="7" id="KW-0255">Endonuclease</keyword>
<keyword evidence="6" id="KW-0547">Nucleotide-binding</keyword>
<keyword evidence="3" id="KW-0235">DNA replication</keyword>
<keyword evidence="13" id="KW-1185">Reference proteome</keyword>